<sequence length="255" mass="28652">MTYCLGIKVSDGLVCLADGRITSGNQVTNAQKLSLHGPGGAQFAVMTSGLRSLRDKTLAYLERDIRKNHATGFATLLDAVAAYCRCLRQVAEEDREQIEGSDLNFNLHSLIAGAQPEDKDPSIFLVYPEGNWIEVDQRTPYLSIGATAYGKPILDRALTYDSAMTTALKLAYLSFDSSRYSSADVGFPIDLATYSLAERRWRKAHYDYDDLREQRIWWNEHITQMAVRMPDGPWVRELRPGCHTTHLTIVSEDDQ</sequence>
<protein>
    <submittedName>
        <fullName evidence="1">Peptidase</fullName>
    </submittedName>
</protein>
<gene>
    <name evidence="1" type="ORF">HBA54_27520</name>
</gene>
<dbReference type="Gene3D" id="3.60.20.10">
    <property type="entry name" value="Glutamine Phosphoribosylpyrophosphate, subunit 1, domain 1"/>
    <property type="match status" value="1"/>
</dbReference>
<dbReference type="InterPro" id="IPR029055">
    <property type="entry name" value="Ntn_hydrolases_N"/>
</dbReference>
<dbReference type="Pfam" id="PF00227">
    <property type="entry name" value="Proteasome"/>
    <property type="match status" value="1"/>
</dbReference>
<dbReference type="Proteomes" id="UP000761264">
    <property type="component" value="Unassembled WGS sequence"/>
</dbReference>
<accession>A0A967KGN5</accession>
<dbReference type="PIRSF" id="PIRSF009120">
    <property type="entry name" value="UCP009120_prtse"/>
    <property type="match status" value="1"/>
</dbReference>
<dbReference type="InterPro" id="IPR001353">
    <property type="entry name" value="Proteasome_sua/b"/>
</dbReference>
<evidence type="ECO:0000313" key="1">
    <source>
        <dbReference type="EMBL" id="NIA72345.1"/>
    </source>
</evidence>
<dbReference type="AlphaFoldDB" id="A0A967KGN5"/>
<proteinExistence type="predicted"/>
<dbReference type="RefSeq" id="WP_167231564.1">
    <property type="nucleotide sequence ID" value="NZ_JAAQPH010000040.1"/>
</dbReference>
<dbReference type="GO" id="GO:0005839">
    <property type="term" value="C:proteasome core complex"/>
    <property type="evidence" value="ECO:0007669"/>
    <property type="project" value="InterPro"/>
</dbReference>
<reference evidence="1" key="1">
    <citation type="submission" date="2020-03" db="EMBL/GenBank/DDBJ databases">
        <title>Genome of Pelagibius litoralis DSM 21314T.</title>
        <authorList>
            <person name="Wang G."/>
        </authorList>
    </citation>
    <scope>NUCLEOTIDE SEQUENCE</scope>
    <source>
        <strain evidence="1">DSM 21314</strain>
    </source>
</reference>
<dbReference type="SUPFAM" id="SSF56235">
    <property type="entry name" value="N-terminal nucleophile aminohydrolases (Ntn hydrolases)"/>
    <property type="match status" value="1"/>
</dbReference>
<comment type="caution">
    <text evidence="1">The sequence shown here is derived from an EMBL/GenBank/DDBJ whole genome shotgun (WGS) entry which is preliminary data.</text>
</comment>
<keyword evidence="2" id="KW-1185">Reference proteome</keyword>
<name>A0A967KGN5_9PROT</name>
<dbReference type="GO" id="GO:0051603">
    <property type="term" value="P:proteolysis involved in protein catabolic process"/>
    <property type="evidence" value="ECO:0007669"/>
    <property type="project" value="InterPro"/>
</dbReference>
<organism evidence="1 2">
    <name type="scientific">Pelagibius litoralis</name>
    <dbReference type="NCBI Taxonomy" id="374515"/>
    <lineage>
        <taxon>Bacteria</taxon>
        <taxon>Pseudomonadati</taxon>
        <taxon>Pseudomonadota</taxon>
        <taxon>Alphaproteobacteria</taxon>
        <taxon>Rhodospirillales</taxon>
        <taxon>Rhodovibrionaceae</taxon>
        <taxon>Pelagibius</taxon>
    </lineage>
</organism>
<dbReference type="EMBL" id="JAAQPH010000040">
    <property type="protein sequence ID" value="NIA72345.1"/>
    <property type="molecule type" value="Genomic_DNA"/>
</dbReference>
<dbReference type="InterPro" id="IPR016545">
    <property type="entry name" value="UCP009120_prtse"/>
</dbReference>
<evidence type="ECO:0000313" key="2">
    <source>
        <dbReference type="Proteomes" id="UP000761264"/>
    </source>
</evidence>